<dbReference type="CDD" id="cd10028">
    <property type="entry name" value="UDG-F2_TDG_MUG"/>
    <property type="match status" value="1"/>
</dbReference>
<evidence type="ECO:0000256" key="3">
    <source>
        <dbReference type="ARBA" id="ARBA00023204"/>
    </source>
</evidence>
<dbReference type="PANTHER" id="PTHR12159">
    <property type="entry name" value="G/T AND G/U MISMATCH-SPECIFIC DNA GLYCOSYLASE"/>
    <property type="match status" value="1"/>
</dbReference>
<accession>A0A381R9D3</accession>
<dbReference type="SUPFAM" id="SSF52141">
    <property type="entry name" value="Uracil-DNA glycosylase-like"/>
    <property type="match status" value="1"/>
</dbReference>
<dbReference type="Gene3D" id="3.40.470.10">
    <property type="entry name" value="Uracil-DNA glycosylase-like domain"/>
    <property type="match status" value="1"/>
</dbReference>
<dbReference type="GO" id="GO:0004844">
    <property type="term" value="F:uracil DNA N-glycosylase activity"/>
    <property type="evidence" value="ECO:0007669"/>
    <property type="project" value="TreeGrafter"/>
</dbReference>
<dbReference type="InterPro" id="IPR005122">
    <property type="entry name" value="Uracil-DNA_glycosylase-like"/>
</dbReference>
<dbReference type="AlphaFoldDB" id="A0A381R9D3"/>
<dbReference type="EMBL" id="UINC01001725">
    <property type="protein sequence ID" value="SUZ87439.1"/>
    <property type="molecule type" value="Genomic_DNA"/>
</dbReference>
<dbReference type="GO" id="GO:0008263">
    <property type="term" value="F:pyrimidine-specific mismatch base pair DNA N-glycosylase activity"/>
    <property type="evidence" value="ECO:0007669"/>
    <property type="project" value="TreeGrafter"/>
</dbReference>
<dbReference type="GO" id="GO:0006285">
    <property type="term" value="P:base-excision repair, AP site formation"/>
    <property type="evidence" value="ECO:0007669"/>
    <property type="project" value="InterPro"/>
</dbReference>
<dbReference type="Pfam" id="PF03167">
    <property type="entry name" value="UDG"/>
    <property type="match status" value="1"/>
</dbReference>
<evidence type="ECO:0000256" key="1">
    <source>
        <dbReference type="ARBA" id="ARBA00022763"/>
    </source>
</evidence>
<feature type="domain" description="Uracil-DNA glycosylase-like" evidence="4">
    <location>
        <begin position="85"/>
        <end position="228"/>
    </location>
</feature>
<sequence length="245" mass="25937">MPFPQHVLGISRPDTDLPLLLADLHAGLDLGNRSTLRLKPAIGDGWGPDRASDLVVGAGFVALGGTRTDGNAVEVDVERRHSLPDTVSPGMRLLVVGLNPSPASADSGVGYHRPGNRFWPAVLAAGVATVDRDPRHALAHHGLGMTDLVRRTTVRADEVAPDEFREGFARVDRLCAWLRPLAACFVGLGGWRTVADRKAVAGVQDRTLGGVPVYVMPHTSGLNAHSRLEDLIAHFRAAGELAGGA</sequence>
<evidence type="ECO:0000259" key="4">
    <source>
        <dbReference type="Pfam" id="PF03167"/>
    </source>
</evidence>
<evidence type="ECO:0000256" key="2">
    <source>
        <dbReference type="ARBA" id="ARBA00022801"/>
    </source>
</evidence>
<keyword evidence="3" id="KW-0234">DNA repair</keyword>
<organism evidence="5">
    <name type="scientific">marine metagenome</name>
    <dbReference type="NCBI Taxonomy" id="408172"/>
    <lineage>
        <taxon>unclassified sequences</taxon>
        <taxon>metagenomes</taxon>
        <taxon>ecological metagenomes</taxon>
    </lineage>
</organism>
<keyword evidence="1" id="KW-0227">DNA damage</keyword>
<dbReference type="PANTHER" id="PTHR12159:SF9">
    <property type="entry name" value="G_T MISMATCH-SPECIFIC THYMINE DNA GLYCOSYLASE"/>
    <property type="match status" value="1"/>
</dbReference>
<dbReference type="InterPro" id="IPR036895">
    <property type="entry name" value="Uracil-DNA_glycosylase-like_sf"/>
</dbReference>
<gene>
    <name evidence="5" type="ORF">METZ01_LOCUS40293</name>
</gene>
<evidence type="ECO:0000313" key="5">
    <source>
        <dbReference type="EMBL" id="SUZ87439.1"/>
    </source>
</evidence>
<protein>
    <recommendedName>
        <fullName evidence="4">Uracil-DNA glycosylase-like domain-containing protein</fullName>
    </recommendedName>
</protein>
<keyword evidence="2" id="KW-0378">Hydrolase</keyword>
<dbReference type="InterPro" id="IPR015637">
    <property type="entry name" value="MUG/TDG"/>
</dbReference>
<name>A0A381R9D3_9ZZZZ</name>
<proteinExistence type="predicted"/>
<reference evidence="5" key="1">
    <citation type="submission" date="2018-05" db="EMBL/GenBank/DDBJ databases">
        <authorList>
            <person name="Lanie J.A."/>
            <person name="Ng W.-L."/>
            <person name="Kazmierczak K.M."/>
            <person name="Andrzejewski T.M."/>
            <person name="Davidsen T.M."/>
            <person name="Wayne K.J."/>
            <person name="Tettelin H."/>
            <person name="Glass J.I."/>
            <person name="Rusch D."/>
            <person name="Podicherti R."/>
            <person name="Tsui H.-C.T."/>
            <person name="Winkler M.E."/>
        </authorList>
    </citation>
    <scope>NUCLEOTIDE SEQUENCE</scope>
</reference>